<evidence type="ECO:0000256" key="1">
    <source>
        <dbReference type="ARBA" id="ARBA00007074"/>
    </source>
</evidence>
<dbReference type="EMBL" id="JBBEUB010000002">
    <property type="protein sequence ID" value="MEJ2902175.1"/>
    <property type="molecule type" value="Genomic_DNA"/>
</dbReference>
<evidence type="ECO:0000313" key="7">
    <source>
        <dbReference type="EMBL" id="MEJ2902175.1"/>
    </source>
</evidence>
<evidence type="ECO:0000256" key="2">
    <source>
        <dbReference type="ARBA" id="ARBA00022670"/>
    </source>
</evidence>
<keyword evidence="8" id="KW-1185">Reference proteome</keyword>
<dbReference type="Gene3D" id="2.30.30.40">
    <property type="entry name" value="SH3 Domains"/>
    <property type="match status" value="2"/>
</dbReference>
<evidence type="ECO:0000313" key="8">
    <source>
        <dbReference type="Proteomes" id="UP001378956"/>
    </source>
</evidence>
<dbReference type="PANTHER" id="PTHR47053:SF1">
    <property type="entry name" value="MUREIN DD-ENDOPEPTIDASE MEPH-RELATED"/>
    <property type="match status" value="1"/>
</dbReference>
<comment type="similarity">
    <text evidence="1">Belongs to the peptidase C40 family.</text>
</comment>
<gene>
    <name evidence="7" type="ORF">WAE58_07055</name>
</gene>
<dbReference type="RefSeq" id="WP_337715937.1">
    <property type="nucleotide sequence ID" value="NZ_JBBEUB010000002.1"/>
</dbReference>
<keyword evidence="4" id="KW-0788">Thiol protease</keyword>
<name>A0ABU8NIX2_9SPHI</name>
<keyword evidence="5" id="KW-0732">Signal</keyword>
<accession>A0ABU8NIX2</accession>
<dbReference type="SUPFAM" id="SSF54001">
    <property type="entry name" value="Cysteine proteinases"/>
    <property type="match status" value="1"/>
</dbReference>
<organism evidence="7 8">
    <name type="scientific">Pedobacter panaciterrae</name>
    <dbReference type="NCBI Taxonomy" id="363849"/>
    <lineage>
        <taxon>Bacteria</taxon>
        <taxon>Pseudomonadati</taxon>
        <taxon>Bacteroidota</taxon>
        <taxon>Sphingobacteriia</taxon>
        <taxon>Sphingobacteriales</taxon>
        <taxon>Sphingobacteriaceae</taxon>
        <taxon>Pedobacter</taxon>
    </lineage>
</organism>
<evidence type="ECO:0000259" key="6">
    <source>
        <dbReference type="PROSITE" id="PS51935"/>
    </source>
</evidence>
<dbReference type="InterPro" id="IPR051202">
    <property type="entry name" value="Peptidase_C40"/>
</dbReference>
<evidence type="ECO:0000256" key="4">
    <source>
        <dbReference type="ARBA" id="ARBA00022807"/>
    </source>
</evidence>
<keyword evidence="3" id="KW-0378">Hydrolase</keyword>
<feature type="chain" id="PRO_5045845314" evidence="5">
    <location>
        <begin position="20"/>
        <end position="397"/>
    </location>
</feature>
<dbReference type="InterPro" id="IPR038765">
    <property type="entry name" value="Papain-like_cys_pep_sf"/>
</dbReference>
<dbReference type="PANTHER" id="PTHR47053">
    <property type="entry name" value="MUREIN DD-ENDOPEPTIDASE MEPH-RELATED"/>
    <property type="match status" value="1"/>
</dbReference>
<proteinExistence type="inferred from homology"/>
<comment type="caution">
    <text evidence="7">The sequence shown here is derived from an EMBL/GenBank/DDBJ whole genome shotgun (WGS) entry which is preliminary data.</text>
</comment>
<protein>
    <submittedName>
        <fullName evidence="7">C40 family peptidase</fullName>
    </submittedName>
</protein>
<sequence>MKSLCLGLLFSLSIFTLKAQSDTAVFRSVAATIQKKYAPDKRSVYFNLELTGDSAKLESTSQEALKEFDKLKPNTPSIKFSGVLLPEPSLHGMEYGVANLSVCNNRAYPKNAAEMMTQMLLGTPIKVFKKHGGFYLVQTPDGYISWTDVGAITPMNKSGFETWQRAKKVVFTADYGHSFNTPDENAQRVSDLVGGNILQLLGEEKKFYKVGYPDGRTAYLPKRQASLYQAWVTRPDPNAEKILTTAQSLLGVPYLWGGTSGKGVDCSGFTKMSFFLNGVIIPRDASQQALIGQPVDVLENDSISVDKCLRNLQPGDLLFFSAAKRRGFNDGRVTHTAIYMGKGEFIQAAGMVRINSLVPSADNYDGRQSATLVGARRILTDIGKPGITRIDQHYWYK</sequence>
<feature type="domain" description="NlpC/P60" evidence="6">
    <location>
        <begin position="236"/>
        <end position="379"/>
    </location>
</feature>
<dbReference type="Gene3D" id="3.90.1720.10">
    <property type="entry name" value="endopeptidase domain like (from Nostoc punctiforme)"/>
    <property type="match status" value="1"/>
</dbReference>
<dbReference type="Proteomes" id="UP001378956">
    <property type="component" value="Unassembled WGS sequence"/>
</dbReference>
<dbReference type="InterPro" id="IPR000064">
    <property type="entry name" value="NLP_P60_dom"/>
</dbReference>
<dbReference type="InterPro" id="IPR041382">
    <property type="entry name" value="SH3_16"/>
</dbReference>
<evidence type="ECO:0000256" key="5">
    <source>
        <dbReference type="SAM" id="SignalP"/>
    </source>
</evidence>
<dbReference type="PROSITE" id="PS51935">
    <property type="entry name" value="NLPC_P60"/>
    <property type="match status" value="1"/>
</dbReference>
<keyword evidence="2" id="KW-0645">Protease</keyword>
<reference evidence="7 8" key="1">
    <citation type="submission" date="2024-03" db="EMBL/GenBank/DDBJ databases">
        <title>Sequence of Lycoming College Course Isolates.</title>
        <authorList>
            <person name="Plotts O."/>
            <person name="Newman J."/>
        </authorList>
    </citation>
    <scope>NUCLEOTIDE SEQUENCE [LARGE SCALE GENOMIC DNA]</scope>
    <source>
        <strain evidence="7 8">CJB-3</strain>
    </source>
</reference>
<dbReference type="Pfam" id="PF18348">
    <property type="entry name" value="SH3_16"/>
    <property type="match status" value="1"/>
</dbReference>
<dbReference type="Pfam" id="PF00877">
    <property type="entry name" value="NLPC_P60"/>
    <property type="match status" value="1"/>
</dbReference>
<feature type="signal peptide" evidence="5">
    <location>
        <begin position="1"/>
        <end position="19"/>
    </location>
</feature>
<evidence type="ECO:0000256" key="3">
    <source>
        <dbReference type="ARBA" id="ARBA00022801"/>
    </source>
</evidence>